<dbReference type="SUPFAM" id="SSF51126">
    <property type="entry name" value="Pectin lyase-like"/>
    <property type="match status" value="1"/>
</dbReference>
<name>A0ABW4IB90_9SPHI</name>
<accession>A0ABW4IB90</accession>
<dbReference type="InterPro" id="IPR012334">
    <property type="entry name" value="Pectin_lyas_fold"/>
</dbReference>
<sequence length="472" mass="51947">MMNDERDTMNNDELLTMDYRPWTMDNGLNKLILLIGLLLAFHSSYAQTLSFPGAEGFGKYTSGGRGGKVIYVTNLNDSGDGSLRKAIATKGPRTILFAVAGNIELESPLNINNPDVTIAGQSAPGEGICIKNYSLNVKADNVIIRFMRFRMGDEKGYEGDAIGGNRHNQNIIIDHCSMSWATDECASFYHNKNFTMQWCIISESLNQSVHAKGAHGYGGIWGGENASFHHNLLANHNSRNPRFSGSSTTLNGEDELVEFANNVIYNWGMNSAYGGEKGKYNMINNYYKPGLATHQARRNRLVEVWSPYGQFYIAGNLIEGNQQVSENNWDGGVQGKAPDSARVNNPFKTDNITLQTAKDAYLSVLAKAGASYVRDAVDARIIEEVRLGISQNGKNKNGIIDSQKDVGGWPVLKDGKPVVDTDKDGIPDSWEKANGLNPNDPADAVKFDEKGSGYTYLELYLNSLVNEKSKRK</sequence>
<protein>
    <submittedName>
        <fullName evidence="3">Pectate lyase</fullName>
    </submittedName>
</protein>
<evidence type="ECO:0000313" key="4">
    <source>
        <dbReference type="Proteomes" id="UP001597118"/>
    </source>
</evidence>
<dbReference type="PANTHER" id="PTHR42970:SF1">
    <property type="entry name" value="PECTATE LYASE C-RELATED"/>
    <property type="match status" value="1"/>
</dbReference>
<dbReference type="GO" id="GO:0016829">
    <property type="term" value="F:lyase activity"/>
    <property type="evidence" value="ECO:0007669"/>
    <property type="project" value="UniProtKB-KW"/>
</dbReference>
<evidence type="ECO:0000256" key="2">
    <source>
        <dbReference type="ARBA" id="ARBA00023180"/>
    </source>
</evidence>
<keyword evidence="4" id="KW-1185">Reference proteome</keyword>
<reference evidence="4" key="1">
    <citation type="journal article" date="2019" name="Int. J. Syst. Evol. Microbiol.">
        <title>The Global Catalogue of Microorganisms (GCM) 10K type strain sequencing project: providing services to taxonomists for standard genome sequencing and annotation.</title>
        <authorList>
            <consortium name="The Broad Institute Genomics Platform"/>
            <consortium name="The Broad Institute Genome Sequencing Center for Infectious Disease"/>
            <person name="Wu L."/>
            <person name="Ma J."/>
        </authorList>
    </citation>
    <scope>NUCLEOTIDE SEQUENCE [LARGE SCALE GENOMIC DNA]</scope>
    <source>
        <strain evidence="4">CCUG 53762</strain>
    </source>
</reference>
<dbReference type="InterPro" id="IPR011050">
    <property type="entry name" value="Pectin_lyase_fold/virulence"/>
</dbReference>
<dbReference type="InterPro" id="IPR052063">
    <property type="entry name" value="Polysaccharide_Lyase_1"/>
</dbReference>
<keyword evidence="2" id="KW-0325">Glycoprotein</keyword>
<gene>
    <name evidence="3" type="ORF">ACFSAH_06595</name>
</gene>
<keyword evidence="1" id="KW-0479">Metal-binding</keyword>
<dbReference type="PANTHER" id="PTHR42970">
    <property type="entry name" value="PECTATE LYASE C-RELATED"/>
    <property type="match status" value="1"/>
</dbReference>
<comment type="caution">
    <text evidence="3">The sequence shown here is derived from an EMBL/GenBank/DDBJ whole genome shotgun (WGS) entry which is preliminary data.</text>
</comment>
<evidence type="ECO:0000256" key="1">
    <source>
        <dbReference type="ARBA" id="ARBA00022723"/>
    </source>
</evidence>
<keyword evidence="3" id="KW-0456">Lyase</keyword>
<dbReference type="Gene3D" id="2.160.20.10">
    <property type="entry name" value="Single-stranded right-handed beta-helix, Pectin lyase-like"/>
    <property type="match status" value="1"/>
</dbReference>
<evidence type="ECO:0000313" key="3">
    <source>
        <dbReference type="EMBL" id="MFD1629538.1"/>
    </source>
</evidence>
<organism evidence="3 4">
    <name type="scientific">Pseudopedobacter beijingensis</name>
    <dbReference type="NCBI Taxonomy" id="1207056"/>
    <lineage>
        <taxon>Bacteria</taxon>
        <taxon>Pseudomonadati</taxon>
        <taxon>Bacteroidota</taxon>
        <taxon>Sphingobacteriia</taxon>
        <taxon>Sphingobacteriales</taxon>
        <taxon>Sphingobacteriaceae</taxon>
        <taxon>Pseudopedobacter</taxon>
    </lineage>
</organism>
<dbReference type="Proteomes" id="UP001597118">
    <property type="component" value="Unassembled WGS sequence"/>
</dbReference>
<proteinExistence type="predicted"/>
<dbReference type="RefSeq" id="WP_379661919.1">
    <property type="nucleotide sequence ID" value="NZ_JBHUDG010000005.1"/>
</dbReference>
<dbReference type="EMBL" id="JBHUDG010000005">
    <property type="protein sequence ID" value="MFD1629538.1"/>
    <property type="molecule type" value="Genomic_DNA"/>
</dbReference>